<dbReference type="AlphaFoldDB" id="A0A409W4C8"/>
<feature type="compositionally biased region" description="Low complexity" evidence="1">
    <location>
        <begin position="744"/>
        <end position="754"/>
    </location>
</feature>
<keyword evidence="3" id="KW-1185">Reference proteome</keyword>
<evidence type="ECO:0000313" key="3">
    <source>
        <dbReference type="Proteomes" id="UP000284842"/>
    </source>
</evidence>
<feature type="compositionally biased region" description="Acidic residues" evidence="1">
    <location>
        <begin position="1201"/>
        <end position="1220"/>
    </location>
</feature>
<feature type="compositionally biased region" description="Polar residues" evidence="1">
    <location>
        <begin position="61"/>
        <end position="86"/>
    </location>
</feature>
<gene>
    <name evidence="2" type="ORF">CVT24_008509</name>
</gene>
<dbReference type="Proteomes" id="UP000284842">
    <property type="component" value="Unassembled WGS sequence"/>
</dbReference>
<dbReference type="InterPro" id="IPR041078">
    <property type="entry name" value="Plavaka"/>
</dbReference>
<feature type="region of interest" description="Disordered" evidence="1">
    <location>
        <begin position="54"/>
        <end position="121"/>
    </location>
</feature>
<protein>
    <submittedName>
        <fullName evidence="2">Uncharacterized protein</fullName>
    </submittedName>
</protein>
<evidence type="ECO:0000313" key="2">
    <source>
        <dbReference type="EMBL" id="PPQ73389.1"/>
    </source>
</evidence>
<proteinExistence type="predicted"/>
<sequence>MSSLHRCACKRTFNTPAALKTHRARCMDHKTMMKGSSAAPASSTANPPVVPAVQPLHVPVPSSSSNRLKPSGPTFQLSRQGSSIPQTFHDIVPPAPPLDEFSNPGHGTSASDPSSEHKTPSNKFGVFRVYQSIPTFNPDADFNPHTLYNNPSFEPSDSIPEPDSETLPPPPGPFPNPSNPPASTLPDSPYPNRTIDLIMSWFYTASNTKSLSDLNILVHNVLLSDEFKKGDLEGFDAGKIAQMLDNITSTKEPLKDGWKRAPIALPLPFPKNKVASEDDAPVHVVEDLFYRKLTDVITSAYAEPSASELHSLPFEEYWSPGPNTPPERIYSELYNSDALIKEQDLIHQLHRSSSPHETVVMPIMLWSDSTMLAKFGDASLWPAYLFNGYQSKYSRAKPTSYAAHHIAYIPKLDDAIHDSYRRHFNSKPSPEVLTHLRRELMQAVWGLLLDDDFLKAYKDGIDILFPDGVYRRVFPRFFTYSADYPEKVLLTCIKFLGNHPCTRCSIHKDHIHELGTIRDQKRRLQTKGRTNNAERQALINTVRRLIFVNGYSVNSKAVTNLLEPYSWTPTRNAFGDRLGLDFYKIFVVDLLHEFELGVWKATFIHLLRILFVAGPDLLQVLNSRYRLIPAFGRAIRRFSSNASAMKQLAARDFEDLLQCIIPVFEGLLEAKHDAVISSLLFELATWHSLAKLRLHTESTVKALEASTTRLGTALRKFKTVTCAEFRTVDLPTKEAARARRRKTTNPTKATTTAGPKDRKFNLSTYKLHALGDYPTMIRLYGPTDGYSTQTGELEHRRCKHFYPRVHKGKKHYVLGVAKQIPRQRRLHNLGKTAGIQMARANKKQKVNSKRRKALADERLLPSRASEHYQIPEETRNTVPIGRFLSENSSDPALKNFLPRLKDHILGRLLNQRYDGDDNPFSSAQRAQVLFRNHTMFEHKTLQVNYTTYDMRREQDTLNPRTNPNIMVLSPDDQEHPYWYAKIIGIYHVLVVHHSLQPEPKLMHFPWVRWYGMEPSKHYKYGWKAQKLPRIGFVDDSSATGNTPHSSDTSDSDSSTNEDLSSPAFGFIDPANVIRAVHLIPAFHHGHTKGLLGASDLARQPEEEDSDWNFFYVNIFADRDMMMRFRGGGVGHLSTRAATNWFLSDRPKGETCGNDQDGKGMDIDLESGDSSSESGSEAGSDVQSGQEEMSESGGGDKSEVNLEVDSEDEVDDIASSDEEQDYGYRTVSGDEWEDESEDELVDHDQDDLPVDIFEHLGFSGY</sequence>
<accession>A0A409W4C8</accession>
<feature type="region of interest" description="Disordered" evidence="1">
    <location>
        <begin position="140"/>
        <end position="188"/>
    </location>
</feature>
<organism evidence="2 3">
    <name type="scientific">Panaeolus cyanescens</name>
    <dbReference type="NCBI Taxonomy" id="181874"/>
    <lineage>
        <taxon>Eukaryota</taxon>
        <taxon>Fungi</taxon>
        <taxon>Dikarya</taxon>
        <taxon>Basidiomycota</taxon>
        <taxon>Agaricomycotina</taxon>
        <taxon>Agaricomycetes</taxon>
        <taxon>Agaricomycetidae</taxon>
        <taxon>Agaricales</taxon>
        <taxon>Agaricineae</taxon>
        <taxon>Galeropsidaceae</taxon>
        <taxon>Panaeolus</taxon>
    </lineage>
</organism>
<dbReference type="OrthoDB" id="2687259at2759"/>
<dbReference type="STRING" id="181874.A0A409W4C8"/>
<name>A0A409W4C8_9AGAR</name>
<comment type="caution">
    <text evidence="2">The sequence shown here is derived from an EMBL/GenBank/DDBJ whole genome shotgun (WGS) entry which is preliminary data.</text>
</comment>
<feature type="compositionally biased region" description="Low complexity" evidence="1">
    <location>
        <begin position="1045"/>
        <end position="1060"/>
    </location>
</feature>
<dbReference type="Pfam" id="PF18759">
    <property type="entry name" value="Plavaka"/>
    <property type="match status" value="1"/>
</dbReference>
<dbReference type="InParanoid" id="A0A409W4C8"/>
<feature type="compositionally biased region" description="Pro residues" evidence="1">
    <location>
        <begin position="167"/>
        <end position="180"/>
    </location>
</feature>
<feature type="compositionally biased region" description="Polar residues" evidence="1">
    <location>
        <begin position="146"/>
        <end position="155"/>
    </location>
</feature>
<feature type="compositionally biased region" description="Low complexity" evidence="1">
    <location>
        <begin position="1167"/>
        <end position="1186"/>
    </location>
</feature>
<dbReference type="EMBL" id="NHTK01005820">
    <property type="protein sequence ID" value="PPQ73389.1"/>
    <property type="molecule type" value="Genomic_DNA"/>
</dbReference>
<feature type="region of interest" description="Disordered" evidence="1">
    <location>
        <begin position="735"/>
        <end position="757"/>
    </location>
</feature>
<evidence type="ECO:0000256" key="1">
    <source>
        <dbReference type="SAM" id="MobiDB-lite"/>
    </source>
</evidence>
<feature type="region of interest" description="Disordered" evidence="1">
    <location>
        <begin position="1033"/>
        <end position="1060"/>
    </location>
</feature>
<feature type="compositionally biased region" description="Acidic residues" evidence="1">
    <location>
        <begin position="1229"/>
        <end position="1245"/>
    </location>
</feature>
<reference evidence="2 3" key="1">
    <citation type="journal article" date="2018" name="Evol. Lett.">
        <title>Horizontal gene cluster transfer increased hallucinogenic mushroom diversity.</title>
        <authorList>
            <person name="Reynolds H.T."/>
            <person name="Vijayakumar V."/>
            <person name="Gluck-Thaler E."/>
            <person name="Korotkin H.B."/>
            <person name="Matheny P.B."/>
            <person name="Slot J.C."/>
        </authorList>
    </citation>
    <scope>NUCLEOTIDE SEQUENCE [LARGE SCALE GENOMIC DNA]</scope>
    <source>
        <strain evidence="2 3">2629</strain>
    </source>
</reference>
<feature type="region of interest" description="Disordered" evidence="1">
    <location>
        <begin position="1143"/>
        <end position="1245"/>
    </location>
</feature>